<dbReference type="EMBL" id="CM007890">
    <property type="protein sequence ID" value="OTG37985.1"/>
    <property type="molecule type" value="Genomic_DNA"/>
</dbReference>
<proteinExistence type="predicted"/>
<dbReference type="Proteomes" id="UP000215914">
    <property type="component" value="Chromosome 1"/>
</dbReference>
<reference evidence="2" key="1">
    <citation type="journal article" date="2017" name="Nature">
        <title>The sunflower genome provides insights into oil metabolism, flowering and Asterid evolution.</title>
        <authorList>
            <person name="Badouin H."/>
            <person name="Gouzy J."/>
            <person name="Grassa C.J."/>
            <person name="Murat F."/>
            <person name="Staton S.E."/>
            <person name="Cottret L."/>
            <person name="Lelandais-Briere C."/>
            <person name="Owens G.L."/>
            <person name="Carrere S."/>
            <person name="Mayjonade B."/>
            <person name="Legrand L."/>
            <person name="Gill N."/>
            <person name="Kane N.C."/>
            <person name="Bowers J.E."/>
            <person name="Hubner S."/>
            <person name="Bellec A."/>
            <person name="Berard A."/>
            <person name="Berges H."/>
            <person name="Blanchet N."/>
            <person name="Boniface M.C."/>
            <person name="Brunel D."/>
            <person name="Catrice O."/>
            <person name="Chaidir N."/>
            <person name="Claudel C."/>
            <person name="Donnadieu C."/>
            <person name="Faraut T."/>
            <person name="Fievet G."/>
            <person name="Helmstetter N."/>
            <person name="King M."/>
            <person name="Knapp S.J."/>
            <person name="Lai Z."/>
            <person name="Le Paslier M.C."/>
            <person name="Lippi Y."/>
            <person name="Lorenzon L."/>
            <person name="Mandel J.R."/>
            <person name="Marage G."/>
            <person name="Marchand G."/>
            <person name="Marquand E."/>
            <person name="Bret-Mestries E."/>
            <person name="Morien E."/>
            <person name="Nambeesan S."/>
            <person name="Nguyen T."/>
            <person name="Pegot-Espagnet P."/>
            <person name="Pouilly N."/>
            <person name="Raftis F."/>
            <person name="Sallet E."/>
            <person name="Schiex T."/>
            <person name="Thomas J."/>
            <person name="Vandecasteele C."/>
            <person name="Vares D."/>
            <person name="Vear F."/>
            <person name="Vautrin S."/>
            <person name="Crespi M."/>
            <person name="Mangin B."/>
            <person name="Burke J.M."/>
            <person name="Salse J."/>
            <person name="Munos S."/>
            <person name="Vincourt P."/>
            <person name="Rieseberg L.H."/>
            <person name="Langlade N.B."/>
        </authorList>
    </citation>
    <scope>NUCLEOTIDE SEQUENCE [LARGE SCALE GENOMIC DNA]</scope>
    <source>
        <strain evidence="2">cv. SF193</strain>
    </source>
</reference>
<sequence>MMLILQKISFFSYVIHNPIIKARTPWFLNALNIIFFGTNNMQFVSFDFRRI</sequence>
<organism evidence="1 2">
    <name type="scientific">Helianthus annuus</name>
    <name type="common">Common sunflower</name>
    <dbReference type="NCBI Taxonomy" id="4232"/>
    <lineage>
        <taxon>Eukaryota</taxon>
        <taxon>Viridiplantae</taxon>
        <taxon>Streptophyta</taxon>
        <taxon>Embryophyta</taxon>
        <taxon>Tracheophyta</taxon>
        <taxon>Spermatophyta</taxon>
        <taxon>Magnoliopsida</taxon>
        <taxon>eudicotyledons</taxon>
        <taxon>Gunneridae</taxon>
        <taxon>Pentapetalae</taxon>
        <taxon>asterids</taxon>
        <taxon>campanulids</taxon>
        <taxon>Asterales</taxon>
        <taxon>Asteraceae</taxon>
        <taxon>Asteroideae</taxon>
        <taxon>Heliantheae alliance</taxon>
        <taxon>Heliantheae</taxon>
        <taxon>Helianthus</taxon>
    </lineage>
</organism>
<name>A0A251VR12_HELAN</name>
<gene>
    <name evidence="1" type="ORF">HannXRQ_Chr01g0024781</name>
</gene>
<evidence type="ECO:0000313" key="1">
    <source>
        <dbReference type="EMBL" id="OTG37985.1"/>
    </source>
</evidence>
<keyword evidence="2" id="KW-1185">Reference proteome</keyword>
<evidence type="ECO:0000313" key="2">
    <source>
        <dbReference type="Proteomes" id="UP000215914"/>
    </source>
</evidence>
<protein>
    <submittedName>
        <fullName evidence="1">Uncharacterized protein</fullName>
    </submittedName>
</protein>
<accession>A0A251VR12</accession>
<dbReference type="InParanoid" id="A0A251VR12"/>
<dbReference type="AlphaFoldDB" id="A0A251VR12"/>